<reference evidence="1" key="1">
    <citation type="submission" date="2023-03" db="UniProtKB">
        <authorList>
            <consortium name="EnsemblPlants"/>
        </authorList>
    </citation>
    <scope>IDENTIFICATION</scope>
</reference>
<protein>
    <submittedName>
        <fullName evidence="1">Uncharacterized protein</fullName>
    </submittedName>
</protein>
<dbReference type="EnsemblPlants" id="MELO3C034793.2.1">
    <property type="protein sequence ID" value="MELO3C034793.2.1"/>
    <property type="gene ID" value="MELO3C034793.2"/>
</dbReference>
<sequence length="89" mass="9492">MKSVKMLNSGTENLDQILNSGQSSSNRCGLGVNSLVKSASQANGIKFVLVTINIKPNKSLQLISLNSSLQKVVFDGPPEGDAKILFLMN</sequence>
<dbReference type="Gramene" id="MELO3C034793.2.1">
    <property type="protein sequence ID" value="MELO3C034793.2.1"/>
    <property type="gene ID" value="MELO3C034793.2"/>
</dbReference>
<organism evidence="1">
    <name type="scientific">Cucumis melo</name>
    <name type="common">Muskmelon</name>
    <dbReference type="NCBI Taxonomy" id="3656"/>
    <lineage>
        <taxon>Eukaryota</taxon>
        <taxon>Viridiplantae</taxon>
        <taxon>Streptophyta</taxon>
        <taxon>Embryophyta</taxon>
        <taxon>Tracheophyta</taxon>
        <taxon>Spermatophyta</taxon>
        <taxon>Magnoliopsida</taxon>
        <taxon>eudicotyledons</taxon>
        <taxon>Gunneridae</taxon>
        <taxon>Pentapetalae</taxon>
        <taxon>rosids</taxon>
        <taxon>fabids</taxon>
        <taxon>Cucurbitales</taxon>
        <taxon>Cucurbitaceae</taxon>
        <taxon>Benincaseae</taxon>
        <taxon>Cucumis</taxon>
    </lineage>
</organism>
<proteinExistence type="predicted"/>
<name>A0A9I9EJZ9_CUCME</name>
<evidence type="ECO:0000313" key="1">
    <source>
        <dbReference type="EnsemblPlants" id="MELO3C034793.2.1"/>
    </source>
</evidence>
<dbReference type="AlphaFoldDB" id="A0A9I9EJZ9"/>
<accession>A0A9I9EJZ9</accession>